<protein>
    <submittedName>
        <fullName evidence="4">Uncharacterized protein</fullName>
    </submittedName>
</protein>
<evidence type="ECO:0000313" key="4">
    <source>
        <dbReference type="EMBL" id="KAL0313689.1"/>
    </source>
</evidence>
<dbReference type="PROSITE" id="PS50088">
    <property type="entry name" value="ANK_REPEAT"/>
    <property type="match status" value="1"/>
</dbReference>
<dbReference type="PROSITE" id="PS50297">
    <property type="entry name" value="ANK_REP_REGION"/>
    <property type="match status" value="1"/>
</dbReference>
<dbReference type="EMBL" id="JACGWM010000139">
    <property type="protein sequence ID" value="KAL0313689.1"/>
    <property type="molecule type" value="Genomic_DNA"/>
</dbReference>
<keyword evidence="2 3" id="KW-0040">ANK repeat</keyword>
<feature type="repeat" description="ANK" evidence="3">
    <location>
        <begin position="103"/>
        <end position="126"/>
    </location>
</feature>
<reference evidence="4" key="2">
    <citation type="journal article" date="2024" name="Plant">
        <title>Genomic evolution and insights into agronomic trait innovations of Sesamum species.</title>
        <authorList>
            <person name="Miao H."/>
            <person name="Wang L."/>
            <person name="Qu L."/>
            <person name="Liu H."/>
            <person name="Sun Y."/>
            <person name="Le M."/>
            <person name="Wang Q."/>
            <person name="Wei S."/>
            <person name="Zheng Y."/>
            <person name="Lin W."/>
            <person name="Duan Y."/>
            <person name="Cao H."/>
            <person name="Xiong S."/>
            <person name="Wang X."/>
            <person name="Wei L."/>
            <person name="Li C."/>
            <person name="Ma Q."/>
            <person name="Ju M."/>
            <person name="Zhao R."/>
            <person name="Li G."/>
            <person name="Mu C."/>
            <person name="Tian Q."/>
            <person name="Mei H."/>
            <person name="Zhang T."/>
            <person name="Gao T."/>
            <person name="Zhang H."/>
        </authorList>
    </citation>
    <scope>NUCLEOTIDE SEQUENCE</scope>
    <source>
        <strain evidence="4">KEN8</strain>
    </source>
</reference>
<evidence type="ECO:0000256" key="2">
    <source>
        <dbReference type="ARBA" id="ARBA00023043"/>
    </source>
</evidence>
<dbReference type="InterPro" id="IPR002110">
    <property type="entry name" value="Ankyrin_rpt"/>
</dbReference>
<dbReference type="PANTHER" id="PTHR24186">
    <property type="entry name" value="PROTEIN PHOSPHATASE 1 REGULATORY SUBUNIT"/>
    <property type="match status" value="1"/>
</dbReference>
<dbReference type="SMART" id="SM00248">
    <property type="entry name" value="ANK"/>
    <property type="match status" value="2"/>
</dbReference>
<dbReference type="Gene3D" id="1.25.40.20">
    <property type="entry name" value="Ankyrin repeat-containing domain"/>
    <property type="match status" value="1"/>
</dbReference>
<evidence type="ECO:0000256" key="3">
    <source>
        <dbReference type="PROSITE-ProRule" id="PRU00023"/>
    </source>
</evidence>
<evidence type="ECO:0000256" key="1">
    <source>
        <dbReference type="ARBA" id="ARBA00022737"/>
    </source>
</evidence>
<keyword evidence="1" id="KW-0677">Repeat</keyword>
<gene>
    <name evidence="4" type="ORF">Scaly_2909900</name>
</gene>
<dbReference type="GO" id="GO:0005886">
    <property type="term" value="C:plasma membrane"/>
    <property type="evidence" value="ECO:0007669"/>
    <property type="project" value="TreeGrafter"/>
</dbReference>
<dbReference type="SUPFAM" id="SSF48403">
    <property type="entry name" value="Ankyrin repeat"/>
    <property type="match status" value="1"/>
</dbReference>
<reference evidence="4" key="1">
    <citation type="submission" date="2020-06" db="EMBL/GenBank/DDBJ databases">
        <authorList>
            <person name="Li T."/>
            <person name="Hu X."/>
            <person name="Zhang T."/>
            <person name="Song X."/>
            <person name="Zhang H."/>
            <person name="Dai N."/>
            <person name="Sheng W."/>
            <person name="Hou X."/>
            <person name="Wei L."/>
        </authorList>
    </citation>
    <scope>NUCLEOTIDE SEQUENCE</scope>
    <source>
        <strain evidence="4">KEN8</strain>
        <tissue evidence="4">Leaf</tissue>
    </source>
</reference>
<name>A0AAW2L501_9LAMI</name>
<comment type="caution">
    <text evidence="4">The sequence shown here is derived from an EMBL/GenBank/DDBJ whole genome shotgun (WGS) entry which is preliminary data.</text>
</comment>
<dbReference type="Pfam" id="PF12796">
    <property type="entry name" value="Ank_2"/>
    <property type="match status" value="1"/>
</dbReference>
<proteinExistence type="predicted"/>
<dbReference type="AlphaFoldDB" id="A0AAW2L501"/>
<dbReference type="InterPro" id="IPR036770">
    <property type="entry name" value="Ankyrin_rpt-contain_sf"/>
</dbReference>
<organism evidence="4">
    <name type="scientific">Sesamum calycinum</name>
    <dbReference type="NCBI Taxonomy" id="2727403"/>
    <lineage>
        <taxon>Eukaryota</taxon>
        <taxon>Viridiplantae</taxon>
        <taxon>Streptophyta</taxon>
        <taxon>Embryophyta</taxon>
        <taxon>Tracheophyta</taxon>
        <taxon>Spermatophyta</taxon>
        <taxon>Magnoliopsida</taxon>
        <taxon>eudicotyledons</taxon>
        <taxon>Gunneridae</taxon>
        <taxon>Pentapetalae</taxon>
        <taxon>asterids</taxon>
        <taxon>lamiids</taxon>
        <taxon>Lamiales</taxon>
        <taxon>Pedaliaceae</taxon>
        <taxon>Sesamum</taxon>
    </lineage>
</organism>
<sequence length="150" mass="16956">MTSLDLNQQPLSIEYPTLDVDFELKSGLIHLLPISRGLASEDPHKHLKAELNFCPPTLSTQSRWLYPLHLASANDHLEIVQFWLEFGKHKSALEELCMKKDRDGKTALHSAVVTGKISVIDLLFDHCPDAAKEVTIHRESVLHLAVKHHQ</sequence>
<dbReference type="PANTHER" id="PTHR24186:SF38">
    <property type="entry name" value="ANKYRIN REPEAT FAMILY PROTEIN"/>
    <property type="match status" value="1"/>
</dbReference>
<accession>A0AAW2L501</accession>